<protein>
    <submittedName>
        <fullName evidence="2">Uncharacterized protein</fullName>
    </submittedName>
</protein>
<keyword evidence="3" id="KW-1185">Reference proteome</keyword>
<comment type="caution">
    <text evidence="2">The sequence shown here is derived from an EMBL/GenBank/DDBJ whole genome shotgun (WGS) entry which is preliminary data.</text>
</comment>
<dbReference type="Proteomes" id="UP001489004">
    <property type="component" value="Unassembled WGS sequence"/>
</dbReference>
<name>A0AAW1PFU0_9CHLO</name>
<evidence type="ECO:0000256" key="1">
    <source>
        <dbReference type="SAM" id="MobiDB-lite"/>
    </source>
</evidence>
<proteinExistence type="predicted"/>
<evidence type="ECO:0000313" key="2">
    <source>
        <dbReference type="EMBL" id="KAK9808710.1"/>
    </source>
</evidence>
<feature type="region of interest" description="Disordered" evidence="1">
    <location>
        <begin position="1"/>
        <end position="27"/>
    </location>
</feature>
<sequence>MEPAPRHCWQKGGASRTPANLPDQGASDLLLRGLPASEPAPEARFDSKELRPIMGSGTLHLKERLTTSTANRYWCLQHPGQADGHDLVKLLKAGLLQPKYDQKYMFDVLCCMSTTSPHQLPPPPDDLILATDWATKPFQTGTAIGSLRAAEARIASLANKEWQHIGVQQRRQLKRNLWEGMHHRPGAYIQAQKAMDAVGVRFAGKQPRRKEDVQCIIGFGAGSFSPTSRGHAPGRKGAWKGFLPPYAHVVLLDGFRSSTVLTGVQCL</sequence>
<accession>A0AAW1PFU0</accession>
<gene>
    <name evidence="2" type="ORF">WJX72_002351</name>
</gene>
<dbReference type="EMBL" id="JALJOR010000011">
    <property type="protein sequence ID" value="KAK9808710.1"/>
    <property type="molecule type" value="Genomic_DNA"/>
</dbReference>
<reference evidence="2 3" key="1">
    <citation type="journal article" date="2024" name="Nat. Commun.">
        <title>Phylogenomics reveals the evolutionary origins of lichenization in chlorophyte algae.</title>
        <authorList>
            <person name="Puginier C."/>
            <person name="Libourel C."/>
            <person name="Otte J."/>
            <person name="Skaloud P."/>
            <person name="Haon M."/>
            <person name="Grisel S."/>
            <person name="Petersen M."/>
            <person name="Berrin J.G."/>
            <person name="Delaux P.M."/>
            <person name="Dal Grande F."/>
            <person name="Keller J."/>
        </authorList>
    </citation>
    <scope>NUCLEOTIDE SEQUENCE [LARGE SCALE GENOMIC DNA]</scope>
    <source>
        <strain evidence="2 3">SAG 2043</strain>
    </source>
</reference>
<organism evidence="2 3">
    <name type="scientific">[Myrmecia] bisecta</name>
    <dbReference type="NCBI Taxonomy" id="41462"/>
    <lineage>
        <taxon>Eukaryota</taxon>
        <taxon>Viridiplantae</taxon>
        <taxon>Chlorophyta</taxon>
        <taxon>core chlorophytes</taxon>
        <taxon>Trebouxiophyceae</taxon>
        <taxon>Trebouxiales</taxon>
        <taxon>Trebouxiaceae</taxon>
        <taxon>Myrmecia</taxon>
    </lineage>
</organism>
<evidence type="ECO:0000313" key="3">
    <source>
        <dbReference type="Proteomes" id="UP001489004"/>
    </source>
</evidence>
<dbReference type="AlphaFoldDB" id="A0AAW1PFU0"/>